<evidence type="ECO:0000259" key="3">
    <source>
        <dbReference type="Pfam" id="PF00691"/>
    </source>
</evidence>
<dbReference type="OrthoDB" id="4555173at2"/>
<feature type="domain" description="OmpA-like" evidence="3">
    <location>
        <begin position="82"/>
        <end position="159"/>
    </location>
</feature>
<reference evidence="4 5" key="1">
    <citation type="journal article" date="2014" name="Appl. Environ. Microbiol.">
        <title>Insights into the Microbial Degradation of Rubber and Gutta-Percha by Analysis of the Complete Genome of Nocardia nova SH22a.</title>
        <authorList>
            <person name="Luo Q."/>
            <person name="Hiessl S."/>
            <person name="Poehlein A."/>
            <person name="Daniel R."/>
            <person name="Steinbuchel A."/>
        </authorList>
    </citation>
    <scope>NUCLEOTIDE SEQUENCE [LARGE SCALE GENOMIC DNA]</scope>
    <source>
        <strain evidence="4">SH22a</strain>
    </source>
</reference>
<protein>
    <submittedName>
        <fullName evidence="4">OmpA family protein</fullName>
    </submittedName>
</protein>
<dbReference type="KEGG" id="nno:NONO_c21180"/>
<organism evidence="4 5">
    <name type="scientific">Nocardia nova SH22a</name>
    <dbReference type="NCBI Taxonomy" id="1415166"/>
    <lineage>
        <taxon>Bacteria</taxon>
        <taxon>Bacillati</taxon>
        <taxon>Actinomycetota</taxon>
        <taxon>Actinomycetes</taxon>
        <taxon>Mycobacteriales</taxon>
        <taxon>Nocardiaceae</taxon>
        <taxon>Nocardia</taxon>
    </lineage>
</organism>
<proteinExistence type="predicted"/>
<accession>W5TI74</accession>
<dbReference type="AlphaFoldDB" id="W5TI74"/>
<feature type="signal peptide" evidence="2">
    <location>
        <begin position="1"/>
        <end position="21"/>
    </location>
</feature>
<evidence type="ECO:0000256" key="2">
    <source>
        <dbReference type="SAM" id="SignalP"/>
    </source>
</evidence>
<dbReference type="Gene3D" id="3.30.1330.60">
    <property type="entry name" value="OmpA-like domain"/>
    <property type="match status" value="1"/>
</dbReference>
<feature type="region of interest" description="Disordered" evidence="1">
    <location>
        <begin position="25"/>
        <end position="46"/>
    </location>
</feature>
<dbReference type="HOGENOM" id="CLU_1523632_0_0_11"/>
<dbReference type="EMBL" id="CP006850">
    <property type="protein sequence ID" value="AHH16916.1"/>
    <property type="molecule type" value="Genomic_DNA"/>
</dbReference>
<sequence length="176" mass="17493">MKRVQVVAVLAAGAAALVPIAGCSSDDNGSSAATTTTQAGEHSELRSSIATTASSVVGSALNSAEQAVQNAINSVLAATPITFEQGSADLSPVDVATIKAVAIPLHGNDTKIKIETYAAGPDTSAADSLAEARGTTIVTALENEGVDKARITVDSSGNPSESNVQVDQATISVTTG</sequence>
<evidence type="ECO:0000313" key="5">
    <source>
        <dbReference type="Proteomes" id="UP000019150"/>
    </source>
</evidence>
<dbReference type="Proteomes" id="UP000019150">
    <property type="component" value="Chromosome"/>
</dbReference>
<dbReference type="PATRIC" id="fig|1415166.3.peg.2152"/>
<dbReference type="RefSeq" id="WP_025348400.1">
    <property type="nucleotide sequence ID" value="NZ_CP006850.1"/>
</dbReference>
<dbReference type="InterPro" id="IPR036737">
    <property type="entry name" value="OmpA-like_sf"/>
</dbReference>
<feature type="region of interest" description="Disordered" evidence="1">
    <location>
        <begin position="155"/>
        <end position="176"/>
    </location>
</feature>
<evidence type="ECO:0000256" key="1">
    <source>
        <dbReference type="SAM" id="MobiDB-lite"/>
    </source>
</evidence>
<dbReference type="eggNOG" id="COG2885">
    <property type="taxonomic scope" value="Bacteria"/>
</dbReference>
<dbReference type="InterPro" id="IPR006665">
    <property type="entry name" value="OmpA-like"/>
</dbReference>
<dbReference type="STRING" id="1415166.NONO_c21180"/>
<dbReference type="SUPFAM" id="SSF103088">
    <property type="entry name" value="OmpA-like"/>
    <property type="match status" value="1"/>
</dbReference>
<dbReference type="Pfam" id="PF00691">
    <property type="entry name" value="OmpA"/>
    <property type="match status" value="1"/>
</dbReference>
<gene>
    <name evidence="4" type="ORF">NONO_c21180</name>
</gene>
<evidence type="ECO:0000313" key="4">
    <source>
        <dbReference type="EMBL" id="AHH16916.1"/>
    </source>
</evidence>
<keyword evidence="2" id="KW-0732">Signal</keyword>
<feature type="chain" id="PRO_5038892694" evidence="2">
    <location>
        <begin position="22"/>
        <end position="176"/>
    </location>
</feature>
<name>W5TI74_9NOCA</name>
<keyword evidence="5" id="KW-1185">Reference proteome</keyword>